<feature type="compositionally biased region" description="Pro residues" evidence="1">
    <location>
        <begin position="1"/>
        <end position="10"/>
    </location>
</feature>
<accession>A0A179HHE0</accession>
<gene>
    <name evidence="2" type="ORF">VFPFJ_06041</name>
</gene>
<feature type="region of interest" description="Disordered" evidence="1">
    <location>
        <begin position="1"/>
        <end position="34"/>
    </location>
</feature>
<evidence type="ECO:0000313" key="2">
    <source>
        <dbReference type="EMBL" id="OAQ89627.1"/>
    </source>
</evidence>
<sequence>MPKAPNPPPIGETAEEEAAQSAGEQGREHERARNSWHVGVPARCNIGRRLVPCRSSLPCREERRDDVDDSPDLKLLAKMTNQPSCKVRQPRRWYPRKCPWGCRCGCLREVLSAIHRLATGRDQDLSALRKAMAMAKAKIRGDTRARLGTRATFGFDWTMRAQGARIVEARCLRCRWHESNVGGPSGTRPCLLQVMVSLVCETEGVIKKTLEVGPTT</sequence>
<proteinExistence type="predicted"/>
<dbReference type="Proteomes" id="UP000078340">
    <property type="component" value="Unassembled WGS sequence"/>
</dbReference>
<name>A0A179HHE0_PURLI</name>
<comment type="caution">
    <text evidence="2">The sequence shown here is derived from an EMBL/GenBank/DDBJ whole genome shotgun (WGS) entry which is preliminary data.</text>
</comment>
<evidence type="ECO:0000313" key="3">
    <source>
        <dbReference type="Proteomes" id="UP000078340"/>
    </source>
</evidence>
<dbReference type="AlphaFoldDB" id="A0A179HHE0"/>
<evidence type="ECO:0000256" key="1">
    <source>
        <dbReference type="SAM" id="MobiDB-lite"/>
    </source>
</evidence>
<protein>
    <submittedName>
        <fullName evidence="2">Uncharacterized protein</fullName>
    </submittedName>
</protein>
<dbReference type="EMBL" id="LSBI01000005">
    <property type="protein sequence ID" value="OAQ89627.1"/>
    <property type="molecule type" value="Genomic_DNA"/>
</dbReference>
<reference evidence="2 3" key="1">
    <citation type="submission" date="2016-02" db="EMBL/GenBank/DDBJ databases">
        <title>Biosynthesis of antibiotic leucinostatins and their inhibition on Phytophthora in bio-control Purpureocillium lilacinum.</title>
        <authorList>
            <person name="Wang G."/>
            <person name="Liu Z."/>
            <person name="Lin R."/>
            <person name="Li E."/>
            <person name="Mao Z."/>
            <person name="Ling J."/>
            <person name="Yin W."/>
            <person name="Xie B."/>
        </authorList>
    </citation>
    <scope>NUCLEOTIDE SEQUENCE [LARGE SCALE GENOMIC DNA]</scope>
    <source>
        <strain evidence="2">PLFJ-1</strain>
    </source>
</reference>
<organism evidence="2 3">
    <name type="scientific">Purpureocillium lilacinum</name>
    <name type="common">Paecilomyces lilacinus</name>
    <dbReference type="NCBI Taxonomy" id="33203"/>
    <lineage>
        <taxon>Eukaryota</taxon>
        <taxon>Fungi</taxon>
        <taxon>Dikarya</taxon>
        <taxon>Ascomycota</taxon>
        <taxon>Pezizomycotina</taxon>
        <taxon>Sordariomycetes</taxon>
        <taxon>Hypocreomycetidae</taxon>
        <taxon>Hypocreales</taxon>
        <taxon>Ophiocordycipitaceae</taxon>
        <taxon>Purpureocillium</taxon>
    </lineage>
</organism>